<dbReference type="GO" id="GO:0003677">
    <property type="term" value="F:DNA binding"/>
    <property type="evidence" value="ECO:0007669"/>
    <property type="project" value="UniProtKB-KW"/>
</dbReference>
<dbReference type="Proteomes" id="UP001297092">
    <property type="component" value="Unassembled WGS sequence"/>
</dbReference>
<dbReference type="EMBL" id="JAHCTB010000003">
    <property type="protein sequence ID" value="MBT0607974.1"/>
    <property type="molecule type" value="Genomic_DNA"/>
</dbReference>
<dbReference type="Pfam" id="PF18291">
    <property type="entry name" value="HU-HIG"/>
    <property type="match status" value="1"/>
</dbReference>
<dbReference type="RefSeq" id="WP_214112858.1">
    <property type="nucleotide sequence ID" value="NZ_JAHCTB010000003.1"/>
</dbReference>
<dbReference type="SUPFAM" id="SSF47729">
    <property type="entry name" value="IHF-like DNA-binding proteins"/>
    <property type="match status" value="1"/>
</dbReference>
<evidence type="ECO:0000259" key="2">
    <source>
        <dbReference type="Pfam" id="PF18291"/>
    </source>
</evidence>
<accession>A0ABS5S444</accession>
<keyword evidence="1 3" id="KW-0238">DNA-binding</keyword>
<dbReference type="InterPro" id="IPR005902">
    <property type="entry name" value="HU_DNA-bd_put"/>
</dbReference>
<protein>
    <submittedName>
        <fullName evidence="3">HU family DNA-binding protein</fullName>
    </submittedName>
</protein>
<keyword evidence="4" id="KW-1185">Reference proteome</keyword>
<organism evidence="3 4">
    <name type="scientific">Aequorivita echinoideorum</name>
    <dbReference type="NCBI Taxonomy" id="1549647"/>
    <lineage>
        <taxon>Bacteria</taxon>
        <taxon>Pseudomonadati</taxon>
        <taxon>Bacteroidota</taxon>
        <taxon>Flavobacteriia</taxon>
        <taxon>Flavobacteriales</taxon>
        <taxon>Flavobacteriaceae</taxon>
        <taxon>Aequorivita</taxon>
    </lineage>
</organism>
<evidence type="ECO:0000313" key="3">
    <source>
        <dbReference type="EMBL" id="MBT0607974.1"/>
    </source>
</evidence>
<name>A0ABS5S444_9FLAO</name>
<dbReference type="NCBIfam" id="TIGR01201">
    <property type="entry name" value="HU_rel"/>
    <property type="match status" value="1"/>
</dbReference>
<dbReference type="InterPro" id="IPR010992">
    <property type="entry name" value="IHF-like_DNA-bd_dom_sf"/>
</dbReference>
<feature type="domain" description="HU" evidence="2">
    <location>
        <begin position="1"/>
        <end position="119"/>
    </location>
</feature>
<reference evidence="3 4" key="1">
    <citation type="submission" date="2021-05" db="EMBL/GenBank/DDBJ databases">
        <title>Aequorivita echinoideorum JCM 30378 genome.</title>
        <authorList>
            <person name="Zhang H."/>
            <person name="Li C."/>
        </authorList>
    </citation>
    <scope>NUCLEOTIDE SEQUENCE [LARGE SCALE GENOMIC DNA]</scope>
    <source>
        <strain evidence="3 4">JCM30378</strain>
    </source>
</reference>
<evidence type="ECO:0000256" key="1">
    <source>
        <dbReference type="ARBA" id="ARBA00023125"/>
    </source>
</evidence>
<dbReference type="InterPro" id="IPR041607">
    <property type="entry name" value="HU-HIG"/>
</dbReference>
<evidence type="ECO:0000313" key="4">
    <source>
        <dbReference type="Proteomes" id="UP001297092"/>
    </source>
</evidence>
<proteinExistence type="predicted"/>
<gene>
    <name evidence="3" type="ORF">KIV10_07250</name>
</gene>
<comment type="caution">
    <text evidence="3">The sequence shown here is derived from an EMBL/GenBank/DDBJ whole genome shotgun (WGS) entry which is preliminary data.</text>
</comment>
<sequence>MPLKYKIVKRINPQNTSEEKYIMQHIATGVVDLERLCDEISKESSLSHSDIIGVVTALTRRMQDHLENGNIVDMGGLGRYKVGFKAKPLEQEKAPLKPHVEKFYINYQPSPKLKMWLKNGLKLTVAK</sequence>